<dbReference type="Pfam" id="PF08240">
    <property type="entry name" value="ADH_N"/>
    <property type="match status" value="1"/>
</dbReference>
<name>A0AAN1XWM2_UNVUL</name>
<dbReference type="AlphaFoldDB" id="A0AAN1XWM2"/>
<sequence length="290" mass="30039">MHAAGVNFPDVLIAAGRYQVKPPLPFTLGAEIAGTIAAVGADVHDLHVGQRVATLVQTGGYAEIAVAPAATVIVLPASIAFETAAAMVMTYGTAYHALVDRGRLQAGDRVVVTGAGGGVGTAAVDIASGLDARVVAVVGSEAKREAALHAGAMIAVAAAADLTQQIKDAHGATDILLDNVGGDVFDAALRTLDWRGRALIVGFTSGRIPEIPANRLLLREADALGVFFGTWSQRHPAAHRANFTALLAMCDDGRIRPRAHERVAFDDVPLALEAIAERRLVGKAVVTVRT</sequence>
<evidence type="ECO:0000313" key="2">
    <source>
        <dbReference type="EMBL" id="BDE06340.1"/>
    </source>
</evidence>
<reference evidence="2 3" key="1">
    <citation type="journal article" date="2022" name="ISME Commun">
        <title>Vulcanimicrobium alpinus gen. nov. sp. nov., the first cultivated representative of the candidate phylum 'Eremiobacterota', is a metabolically versatile aerobic anoxygenic phototroph.</title>
        <authorList>
            <person name="Yabe S."/>
            <person name="Muto K."/>
            <person name="Abe K."/>
            <person name="Yokota A."/>
            <person name="Staudigel H."/>
            <person name="Tebo B.M."/>
        </authorList>
    </citation>
    <scope>NUCLEOTIDE SEQUENCE [LARGE SCALE GENOMIC DNA]</scope>
    <source>
        <strain evidence="2 3">WC8-2</strain>
    </source>
</reference>
<gene>
    <name evidence="2" type="ORF">WPS_16160</name>
</gene>
<dbReference type="InterPro" id="IPR013154">
    <property type="entry name" value="ADH-like_N"/>
</dbReference>
<dbReference type="Proteomes" id="UP001317532">
    <property type="component" value="Chromosome"/>
</dbReference>
<dbReference type="SMART" id="SM00829">
    <property type="entry name" value="PKS_ER"/>
    <property type="match status" value="1"/>
</dbReference>
<organism evidence="2 3">
    <name type="scientific">Vulcanimicrobium alpinum</name>
    <dbReference type="NCBI Taxonomy" id="3016050"/>
    <lineage>
        <taxon>Bacteria</taxon>
        <taxon>Bacillati</taxon>
        <taxon>Vulcanimicrobiota</taxon>
        <taxon>Vulcanimicrobiia</taxon>
        <taxon>Vulcanimicrobiales</taxon>
        <taxon>Vulcanimicrobiaceae</taxon>
        <taxon>Vulcanimicrobium</taxon>
    </lineage>
</organism>
<dbReference type="InterPro" id="IPR020843">
    <property type="entry name" value="ER"/>
</dbReference>
<dbReference type="KEGG" id="vab:WPS_16160"/>
<dbReference type="Gene3D" id="3.90.180.10">
    <property type="entry name" value="Medium-chain alcohol dehydrogenases, catalytic domain"/>
    <property type="match status" value="1"/>
</dbReference>
<dbReference type="InterPro" id="IPR051397">
    <property type="entry name" value="Zn-ADH-like_protein"/>
</dbReference>
<dbReference type="InterPro" id="IPR011032">
    <property type="entry name" value="GroES-like_sf"/>
</dbReference>
<dbReference type="InterPro" id="IPR036291">
    <property type="entry name" value="NAD(P)-bd_dom_sf"/>
</dbReference>
<evidence type="ECO:0000259" key="1">
    <source>
        <dbReference type="SMART" id="SM00829"/>
    </source>
</evidence>
<proteinExistence type="predicted"/>
<accession>A0AAN1XWM2</accession>
<feature type="domain" description="Enoyl reductase (ER)" evidence="1">
    <location>
        <begin position="1"/>
        <end position="286"/>
    </location>
</feature>
<dbReference type="PANTHER" id="PTHR43677">
    <property type="entry name" value="SHORT-CHAIN DEHYDROGENASE/REDUCTASE"/>
    <property type="match status" value="1"/>
</dbReference>
<keyword evidence="3" id="KW-1185">Reference proteome</keyword>
<dbReference type="EMBL" id="AP025523">
    <property type="protein sequence ID" value="BDE06340.1"/>
    <property type="molecule type" value="Genomic_DNA"/>
</dbReference>
<dbReference type="SUPFAM" id="SSF51735">
    <property type="entry name" value="NAD(P)-binding Rossmann-fold domains"/>
    <property type="match status" value="1"/>
</dbReference>
<evidence type="ECO:0000313" key="3">
    <source>
        <dbReference type="Proteomes" id="UP001317532"/>
    </source>
</evidence>
<dbReference type="Gene3D" id="3.40.50.720">
    <property type="entry name" value="NAD(P)-binding Rossmann-like Domain"/>
    <property type="match status" value="1"/>
</dbReference>
<dbReference type="InterPro" id="IPR013149">
    <property type="entry name" value="ADH-like_C"/>
</dbReference>
<dbReference type="Pfam" id="PF00107">
    <property type="entry name" value="ADH_zinc_N"/>
    <property type="match status" value="1"/>
</dbReference>
<protein>
    <submittedName>
        <fullName evidence="2">NADPH:quinone oxidoreductase</fullName>
    </submittedName>
</protein>
<dbReference type="GO" id="GO:0016491">
    <property type="term" value="F:oxidoreductase activity"/>
    <property type="evidence" value="ECO:0007669"/>
    <property type="project" value="InterPro"/>
</dbReference>
<dbReference type="CDD" id="cd08241">
    <property type="entry name" value="QOR1"/>
    <property type="match status" value="1"/>
</dbReference>
<dbReference type="PANTHER" id="PTHR43677:SF4">
    <property type="entry name" value="QUINONE OXIDOREDUCTASE-LIKE PROTEIN 2"/>
    <property type="match status" value="1"/>
</dbReference>
<dbReference type="SUPFAM" id="SSF50129">
    <property type="entry name" value="GroES-like"/>
    <property type="match status" value="1"/>
</dbReference>